<dbReference type="GO" id="GO:0004862">
    <property type="term" value="F:cAMP-dependent protein kinase inhibitor activity"/>
    <property type="evidence" value="ECO:0007669"/>
    <property type="project" value="TreeGrafter"/>
</dbReference>
<feature type="domain" description="Cyclic nucleotide-binding" evidence="9">
    <location>
        <begin position="363"/>
        <end position="483"/>
    </location>
</feature>
<dbReference type="Pfam" id="PF02197">
    <property type="entry name" value="RIIa"/>
    <property type="match status" value="1"/>
</dbReference>
<dbReference type="GO" id="GO:0005634">
    <property type="term" value="C:nucleus"/>
    <property type="evidence" value="ECO:0007669"/>
    <property type="project" value="TreeGrafter"/>
</dbReference>
<feature type="compositionally biased region" description="Basic and acidic residues" evidence="8">
    <location>
        <begin position="1153"/>
        <end position="1163"/>
    </location>
</feature>
<evidence type="ECO:0000313" key="10">
    <source>
        <dbReference type="EMBL" id="KAJ2688386.1"/>
    </source>
</evidence>
<feature type="region of interest" description="Disordered" evidence="8">
    <location>
        <begin position="145"/>
        <end position="174"/>
    </location>
</feature>
<dbReference type="CDD" id="cd12098">
    <property type="entry name" value="DD_R_ScPKA-like"/>
    <property type="match status" value="1"/>
</dbReference>
<evidence type="ECO:0000313" key="11">
    <source>
        <dbReference type="Proteomes" id="UP001151516"/>
    </source>
</evidence>
<dbReference type="SUPFAM" id="SSF47391">
    <property type="entry name" value="Dimerization-anchoring domain of cAMP-dependent PK regulatory subunit"/>
    <property type="match status" value="1"/>
</dbReference>
<dbReference type="OrthoDB" id="417078at2759"/>
<dbReference type="PANTHER" id="PTHR11635">
    <property type="entry name" value="CAMP-DEPENDENT PROTEIN KINASE REGULATORY CHAIN"/>
    <property type="match status" value="1"/>
</dbReference>
<keyword evidence="3" id="KW-0597">Phosphoprotein</keyword>
<dbReference type="GO" id="GO:0005829">
    <property type="term" value="C:cytosol"/>
    <property type="evidence" value="ECO:0007669"/>
    <property type="project" value="TreeGrafter"/>
</dbReference>
<feature type="compositionally biased region" description="Low complexity" evidence="8">
    <location>
        <begin position="78"/>
        <end position="99"/>
    </location>
</feature>
<feature type="compositionally biased region" description="Pro residues" evidence="8">
    <location>
        <begin position="964"/>
        <end position="989"/>
    </location>
</feature>
<dbReference type="PROSITE" id="PS00888">
    <property type="entry name" value="CNMP_BINDING_1"/>
    <property type="match status" value="1"/>
</dbReference>
<evidence type="ECO:0000259" key="9">
    <source>
        <dbReference type="PROSITE" id="PS50042"/>
    </source>
</evidence>
<dbReference type="GO" id="GO:0034236">
    <property type="term" value="F:protein kinase A catalytic subunit binding"/>
    <property type="evidence" value="ECO:0007669"/>
    <property type="project" value="TreeGrafter"/>
</dbReference>
<dbReference type="PROSITE" id="PS50042">
    <property type="entry name" value="CNMP_BINDING_3"/>
    <property type="match status" value="2"/>
</dbReference>
<gene>
    <name evidence="10" type="ORF">IWW39_002279</name>
</gene>
<dbReference type="InterPro" id="IPR050503">
    <property type="entry name" value="cAMP-dep_PK_reg_su-like"/>
</dbReference>
<feature type="region of interest" description="Disordered" evidence="8">
    <location>
        <begin position="1150"/>
        <end position="1184"/>
    </location>
</feature>
<feature type="domain" description="Cyclic nucleotide-binding" evidence="9">
    <location>
        <begin position="238"/>
        <end position="360"/>
    </location>
</feature>
<dbReference type="SMART" id="SM00394">
    <property type="entry name" value="RIIa"/>
    <property type="match status" value="1"/>
</dbReference>
<reference evidence="10" key="1">
    <citation type="submission" date="2022-07" db="EMBL/GenBank/DDBJ databases">
        <title>Phylogenomic reconstructions and comparative analyses of Kickxellomycotina fungi.</title>
        <authorList>
            <person name="Reynolds N.K."/>
            <person name="Stajich J.E."/>
            <person name="Barry K."/>
            <person name="Grigoriev I.V."/>
            <person name="Crous P."/>
            <person name="Smith M.E."/>
        </authorList>
    </citation>
    <scope>NUCLEOTIDE SEQUENCE</scope>
    <source>
        <strain evidence="10">CBS 109367</strain>
    </source>
</reference>
<dbReference type="GO" id="GO:0030552">
    <property type="term" value="F:cAMP binding"/>
    <property type="evidence" value="ECO:0007669"/>
    <property type="project" value="UniProtKB-KW"/>
</dbReference>
<comment type="similarity">
    <text evidence="1">Belongs to the cAMP-dependent kinase regulatory chain family.</text>
</comment>
<keyword evidence="4" id="KW-0116">cAMP-binding</keyword>
<evidence type="ECO:0000256" key="1">
    <source>
        <dbReference type="ARBA" id="ARBA00005753"/>
    </source>
</evidence>
<comment type="caution">
    <text evidence="10">The sequence shown here is derived from an EMBL/GenBank/DDBJ whole genome shotgun (WGS) entry which is preliminary data.</text>
</comment>
<organism evidence="10 11">
    <name type="scientific">Coemansia spiralis</name>
    <dbReference type="NCBI Taxonomy" id="417178"/>
    <lineage>
        <taxon>Eukaryota</taxon>
        <taxon>Fungi</taxon>
        <taxon>Fungi incertae sedis</taxon>
        <taxon>Zoopagomycota</taxon>
        <taxon>Kickxellomycotina</taxon>
        <taxon>Kickxellomycetes</taxon>
        <taxon>Kickxellales</taxon>
        <taxon>Kickxellaceae</taxon>
        <taxon>Coemansia</taxon>
    </lineage>
</organism>
<feature type="compositionally biased region" description="Basic and acidic residues" evidence="8">
    <location>
        <begin position="103"/>
        <end position="121"/>
    </location>
</feature>
<dbReference type="FunFam" id="2.60.120.10:FF:000006">
    <property type="entry name" value="cAMP-dependent protein kinase type I-alpha regulatory subunit"/>
    <property type="match status" value="1"/>
</dbReference>
<evidence type="ECO:0000256" key="6">
    <source>
        <dbReference type="ARBA" id="ARBA00022741"/>
    </source>
</evidence>
<dbReference type="PANTHER" id="PTHR11635:SF152">
    <property type="entry name" value="CAMP-DEPENDENT PROTEIN KINASE TYPE I REGULATORY SUBUNIT-RELATED"/>
    <property type="match status" value="1"/>
</dbReference>
<evidence type="ECO:0000256" key="8">
    <source>
        <dbReference type="SAM" id="MobiDB-lite"/>
    </source>
</evidence>
<dbReference type="SUPFAM" id="SSF51206">
    <property type="entry name" value="cAMP-binding domain-like"/>
    <property type="match status" value="2"/>
</dbReference>
<keyword evidence="5" id="KW-0677">Repeat</keyword>
<evidence type="ECO:0000256" key="7">
    <source>
        <dbReference type="ARBA" id="ARBA00023149"/>
    </source>
</evidence>
<feature type="region of interest" description="Disordered" evidence="8">
    <location>
        <begin position="962"/>
        <end position="989"/>
    </location>
</feature>
<evidence type="ECO:0000256" key="3">
    <source>
        <dbReference type="ARBA" id="ARBA00022553"/>
    </source>
</evidence>
<dbReference type="InterPro" id="IPR000595">
    <property type="entry name" value="cNMP-bd_dom"/>
</dbReference>
<dbReference type="EMBL" id="JANBTX010000048">
    <property type="protein sequence ID" value="KAJ2688386.1"/>
    <property type="molecule type" value="Genomic_DNA"/>
</dbReference>
<dbReference type="SMART" id="SM00100">
    <property type="entry name" value="cNMP"/>
    <property type="match status" value="2"/>
</dbReference>
<dbReference type="FunFam" id="2.60.120.10:FF:000039">
    <property type="entry name" value="cAMP-dependent protein kinase regulatory subunit"/>
    <property type="match status" value="1"/>
</dbReference>
<dbReference type="InterPro" id="IPR018488">
    <property type="entry name" value="cNMP-bd_CS"/>
</dbReference>
<keyword evidence="7" id="KW-0114">cAMP</keyword>
<dbReference type="GO" id="GO:0033554">
    <property type="term" value="P:cellular response to stress"/>
    <property type="evidence" value="ECO:0007669"/>
    <property type="project" value="UniProtKB-ARBA"/>
</dbReference>
<dbReference type="Proteomes" id="UP001151516">
    <property type="component" value="Unassembled WGS sequence"/>
</dbReference>
<keyword evidence="11" id="KW-1185">Reference proteome</keyword>
<dbReference type="InterPro" id="IPR014710">
    <property type="entry name" value="RmlC-like_jellyroll"/>
</dbReference>
<keyword evidence="6" id="KW-0547">Nucleotide-binding</keyword>
<dbReference type="PRINTS" id="PR00103">
    <property type="entry name" value="CAMPKINASE"/>
</dbReference>
<dbReference type="InterPro" id="IPR003117">
    <property type="entry name" value="cAMP_dep_PK_reg_su_I/II_a/b"/>
</dbReference>
<dbReference type="PROSITE" id="PS00889">
    <property type="entry name" value="CNMP_BINDING_2"/>
    <property type="match status" value="2"/>
</dbReference>
<accession>A0A9W8L5H2</accession>
<feature type="compositionally biased region" description="Polar residues" evidence="8">
    <location>
        <begin position="154"/>
        <end position="166"/>
    </location>
</feature>
<dbReference type="Gene3D" id="2.60.120.10">
    <property type="entry name" value="Jelly Rolls"/>
    <property type="match status" value="2"/>
</dbReference>
<evidence type="ECO:0000256" key="2">
    <source>
        <dbReference type="ARBA" id="ARBA00020355"/>
    </source>
</evidence>
<evidence type="ECO:0000256" key="5">
    <source>
        <dbReference type="ARBA" id="ARBA00022737"/>
    </source>
</evidence>
<dbReference type="InterPro" id="IPR018490">
    <property type="entry name" value="cNMP-bd_dom_sf"/>
</dbReference>
<protein>
    <recommendedName>
        <fullName evidence="2">cAMP-dependent protein kinase regulatory subunit</fullName>
    </recommendedName>
</protein>
<feature type="compositionally biased region" description="Low complexity" evidence="8">
    <location>
        <begin position="1164"/>
        <end position="1175"/>
    </location>
</feature>
<dbReference type="GO" id="GO:0005952">
    <property type="term" value="C:cAMP-dependent protein kinase complex"/>
    <property type="evidence" value="ECO:0007669"/>
    <property type="project" value="InterPro"/>
</dbReference>
<dbReference type="AlphaFoldDB" id="A0A9W8L5H2"/>
<dbReference type="Pfam" id="PF00027">
    <property type="entry name" value="cNMP_binding"/>
    <property type="match status" value="2"/>
</dbReference>
<feature type="non-terminal residue" evidence="10">
    <location>
        <position position="1241"/>
    </location>
</feature>
<sequence length="1241" mass="136617">MSQMDSDKITLNDGHPEHEAEFNEVLTELREAIFRRKPSDVYQFCATHFNQKLAEQREGLLELVKMHPTILDPTAPVAAAAGGSSGAGEAEGASGAGSSHARLQAEEPRESGPEANDSHDEPYMSMRQASELAWSNGGGDSVHGIINPAFSFGGNPNQSDEGSSNMKVDDEEEEARDKFSSLVSVAAGGNVQPFAGRRFSVSAESMNPTTEAEYKKKFVPKTEDQKQRICEALDGNFLFKNMDEDSYRDVIDAMEEKRVACGQSVIVQGGVGDYFYIVERGTFDIYVRRGDENSTPMLVATVTGGGSFGELALMYNAPRAATVTATSDATLWALDRITFRGLLMERTSRKRRLYERFLETVPLLKSLEPYERQKIADALESVAYADGESIVQQGDPGSDFYLIEQGTVRVYKTDADGVSREYPSLSQGGYFGELALLDDQPRQATLVSCGRTKCARMSKDAFDRLLGPVINIIRREAGNYMHIQSLTSAVVISGRKLDCVAQAMERLSKSQCPTLHYYIDPCLVHIPMDNHTHMLYMDDIAVFLDSLDNWSHLQWALDWYCDATTAKFNESKTEIISFNHRIEPGSALPTPAPIPDCVPICPLPKGKTMHYLGIQLSSQVPENKRNDEHSIQVDKIIALATKGIYNARFVHPPPRNTPIVHTPDWIPLLMHSWHRAVLERHSKNNRNSNIPITLTTTLSHLLRFFLFDPFSQTDGWAKLPANAWPPALRDAFSICNSNQLAQKADFAHTLEAGSSLKRPALAHPNNILDLFDGRSAEYGIFFQGVAEYYYSLEGFSVPFTISVLPGVIAKIADAEQSEKTNNVQLYPELIIQLTAYYERHCVGLHPLAPESLTRHYMRNWAYGLPRTTPAPDAVTQYVTYKSGEGMTRITLAEQQVAEQRAAEQQAIVQEAAIRRAAIRQADAQRATLQRAAERQAAALRAAFPEPTPEARAAYEAFVADTREPSPPATTPAPAAAPTPAGAPAPATAPTPIVAPAPAAVPAPTIAPAPAAAPAPTIAPVVIPFALWRNYSQTRRLLDRAPPLIYPTFNLNGAGFSPPRIARLRTPWKLIKQLHAEPQARNTLHRLSINRIPKRLGDYPRDCHCGAEETVVHLTSECRDFAPLRRQLLPNLITLANAIAPAVREELQSAANEDAARATTKRDALAATAAADAGEAPPTPADPIRAKRATLATLPTATPMLDNWVVLPLLRWDAFSDSKAQTAVHFMQLYQLATSLFIHLLW</sequence>
<name>A0A9W8L5H2_9FUNG</name>
<evidence type="ECO:0000256" key="4">
    <source>
        <dbReference type="ARBA" id="ARBA00022566"/>
    </source>
</evidence>
<feature type="region of interest" description="Disordered" evidence="8">
    <location>
        <begin position="77"/>
        <end position="121"/>
    </location>
</feature>
<proteinExistence type="inferred from homology"/>
<dbReference type="CDD" id="cd00038">
    <property type="entry name" value="CAP_ED"/>
    <property type="match status" value="2"/>
</dbReference>